<evidence type="ECO:0000256" key="3">
    <source>
        <dbReference type="ARBA" id="ARBA00022452"/>
    </source>
</evidence>
<evidence type="ECO:0000256" key="10">
    <source>
        <dbReference type="SAM" id="SignalP"/>
    </source>
</evidence>
<feature type="signal peptide" evidence="10">
    <location>
        <begin position="1"/>
        <end position="22"/>
    </location>
</feature>
<dbReference type="GO" id="GO:0009279">
    <property type="term" value="C:cell outer membrane"/>
    <property type="evidence" value="ECO:0007669"/>
    <property type="project" value="UniProtKB-SubCell"/>
</dbReference>
<keyword evidence="3 8" id="KW-1134">Transmembrane beta strand</keyword>
<keyword evidence="5 9" id="KW-0798">TonB box</keyword>
<evidence type="ECO:0000259" key="12">
    <source>
        <dbReference type="Pfam" id="PF07715"/>
    </source>
</evidence>
<dbReference type="Pfam" id="PF13715">
    <property type="entry name" value="CarbopepD_reg_2"/>
    <property type="match status" value="1"/>
</dbReference>
<comment type="similarity">
    <text evidence="8 9">Belongs to the TonB-dependent receptor family.</text>
</comment>
<keyword evidence="10" id="KW-0732">Signal</keyword>
<dbReference type="SUPFAM" id="SSF56935">
    <property type="entry name" value="Porins"/>
    <property type="match status" value="1"/>
</dbReference>
<keyword evidence="7 8" id="KW-0998">Cell outer membrane</keyword>
<dbReference type="RefSeq" id="WP_089918674.1">
    <property type="nucleotide sequence ID" value="NZ_FOBB01000008.1"/>
</dbReference>
<proteinExistence type="inferred from homology"/>
<dbReference type="Gene3D" id="2.40.170.20">
    <property type="entry name" value="TonB-dependent receptor, beta-barrel domain"/>
    <property type="match status" value="1"/>
</dbReference>
<dbReference type="Gene3D" id="3.55.50.30">
    <property type="match status" value="1"/>
</dbReference>
<dbReference type="InterPro" id="IPR023996">
    <property type="entry name" value="TonB-dep_OMP_SusC/RagA"/>
</dbReference>
<organism evidence="13 14">
    <name type="scientific">Chitinophaga rupis</name>
    <dbReference type="NCBI Taxonomy" id="573321"/>
    <lineage>
        <taxon>Bacteria</taxon>
        <taxon>Pseudomonadati</taxon>
        <taxon>Bacteroidota</taxon>
        <taxon>Chitinophagia</taxon>
        <taxon>Chitinophagales</taxon>
        <taxon>Chitinophagaceae</taxon>
        <taxon>Chitinophaga</taxon>
    </lineage>
</organism>
<sequence>MTKKIVTVLMAVLCLGYSLTYAQQNEATVTLHLDNTTVKEVLRQMQQQTGKYFGYQSKDLEGLPRLQFQCINQPLSEALKQLLNNTGLTFIVKGNNVLIKKSKEKPAGTRQIEVTVTNIGTRAVNGRVINAEQQGIPGVSILGLESKKMAFTNDNGEYFIQIPEDETMLSFSSVGFENRNVMLDAGKNYNVTLKERVGTLKQVEVVSTGYVNLPKERATGSFGVVTAKDLEKIPVPNVLNRLEGQVPGVQLNLTESDNSFVYGNLQGNVEGNTSYTVSIRGISSISTDVNRKPLLVIDGFPTEQDIRTINPADVEQITFLKDAAAASIWGARASAGVIVITTKKGKMNDGAPHISFSAGVGFNGKPRLSSLPLMNATQMIDYEQELVDKRMITDPMNTYPANQRVISQAVDWMFRLKRGEVSQAQEDSAFAVLRGRDSRQQVSKYLLRPASTQHYDLNINGGTGRHTYFVSGAYDRENTSAKKTAGERMTLSVNQDFKFFRNITLSANLRGSWFRYTSGDPGASVYGRSTTPLMPYDQLVDDNGNRVSYSRAYYSGRLNQLEAQGYMPWRMNYLDEMDMLDNTINESNYAANLGLNIPIYKGLSFTAQYMVERSNSDGKNYHSDSSYYTRDMLNGATSIGSDGKLVHGIPTGGIMETSAYSKNNYSLRGQLNLDRNFNGKHQVNALAGMEVRQTIDNINNNRLYGYNPETQYSQPVDYVTPYTTVDGYQYTASNGQNYSSKRRRYLSYLGNFSYTYLGKYTLSGSARYDDYNNFGLDKKFRAKPFWSTGVAWALSKEDFMQAGTWINNLTIRATYGINGNISTNALPYDQLYLTSNYQAPFQTYAGIISPANPALRWEQTGVYNIGVDYGMFENRLNGSLEFYYKKGTDLFAFFPVDNTLGFDNLTRNTSTMNGKGIDLALGGSLIRKKDFEWSARLVFSYNTNKVTDARYNITNSLLQSAGVGGPIKDLPTDYLMAFRYAGLDKNGSPLIIGGKGDTLSIYQSPKDISDLKNAGRLAPPYFGSFSQTIRYKGLTLFVMATYKLGYVFQRPVPSEYPGRYGFLNYDYNNLLAQRWRKPGDEAFTNVPGLLGNGITGQVRYANADINVLPGDHIRLREVSLSYELPASLYRGLPFKNITFSGAARNLAILWAKNSDGIDPDFPPTLRNLKLPPAASYNFSLNIGF</sequence>
<dbReference type="Gene3D" id="2.170.130.10">
    <property type="entry name" value="TonB-dependent receptor, plug domain"/>
    <property type="match status" value="1"/>
</dbReference>
<dbReference type="Proteomes" id="UP000198984">
    <property type="component" value="Unassembled WGS sequence"/>
</dbReference>
<dbReference type="InterPro" id="IPR039426">
    <property type="entry name" value="TonB-dep_rcpt-like"/>
</dbReference>
<evidence type="ECO:0000313" key="14">
    <source>
        <dbReference type="Proteomes" id="UP000198984"/>
    </source>
</evidence>
<keyword evidence="4 8" id="KW-0812">Transmembrane</keyword>
<accession>A0A1H8DU45</accession>
<gene>
    <name evidence="13" type="ORF">SAMN04488505_10886</name>
</gene>
<dbReference type="Pfam" id="PF07715">
    <property type="entry name" value="Plug"/>
    <property type="match status" value="1"/>
</dbReference>
<dbReference type="Pfam" id="PF00593">
    <property type="entry name" value="TonB_dep_Rec_b-barrel"/>
    <property type="match status" value="1"/>
</dbReference>
<keyword evidence="14" id="KW-1185">Reference proteome</keyword>
<keyword evidence="6 8" id="KW-0472">Membrane</keyword>
<comment type="subcellular location">
    <subcellularLocation>
        <location evidence="1 8">Cell outer membrane</location>
        <topology evidence="1 8">Multi-pass membrane protein</topology>
    </subcellularLocation>
</comment>
<evidence type="ECO:0000256" key="2">
    <source>
        <dbReference type="ARBA" id="ARBA00022448"/>
    </source>
</evidence>
<evidence type="ECO:0000256" key="9">
    <source>
        <dbReference type="RuleBase" id="RU003357"/>
    </source>
</evidence>
<evidence type="ECO:0000256" key="1">
    <source>
        <dbReference type="ARBA" id="ARBA00004571"/>
    </source>
</evidence>
<evidence type="ECO:0000256" key="7">
    <source>
        <dbReference type="ARBA" id="ARBA00023237"/>
    </source>
</evidence>
<evidence type="ECO:0000256" key="5">
    <source>
        <dbReference type="ARBA" id="ARBA00023077"/>
    </source>
</evidence>
<dbReference type="NCBIfam" id="TIGR04056">
    <property type="entry name" value="OMP_RagA_SusC"/>
    <property type="match status" value="1"/>
</dbReference>
<dbReference type="NCBIfam" id="TIGR04057">
    <property type="entry name" value="SusC_RagA_signa"/>
    <property type="match status" value="1"/>
</dbReference>
<evidence type="ECO:0000256" key="4">
    <source>
        <dbReference type="ARBA" id="ARBA00022692"/>
    </source>
</evidence>
<dbReference type="OrthoDB" id="9768177at2"/>
<name>A0A1H8DU45_9BACT</name>
<feature type="domain" description="TonB-dependent receptor plug" evidence="12">
    <location>
        <begin position="215"/>
        <end position="337"/>
    </location>
</feature>
<reference evidence="13 14" key="1">
    <citation type="submission" date="2016-10" db="EMBL/GenBank/DDBJ databases">
        <authorList>
            <person name="de Groot N.N."/>
        </authorList>
    </citation>
    <scope>NUCLEOTIDE SEQUENCE [LARGE SCALE GENOMIC DNA]</scope>
    <source>
        <strain evidence="13 14">DSM 21039</strain>
    </source>
</reference>
<dbReference type="InterPro" id="IPR008969">
    <property type="entry name" value="CarboxyPept-like_regulatory"/>
</dbReference>
<dbReference type="InterPro" id="IPR012910">
    <property type="entry name" value="Plug_dom"/>
</dbReference>
<dbReference type="InterPro" id="IPR000531">
    <property type="entry name" value="Beta-barrel_TonB"/>
</dbReference>
<evidence type="ECO:0000313" key="13">
    <source>
        <dbReference type="EMBL" id="SEN10067.1"/>
    </source>
</evidence>
<feature type="chain" id="PRO_5011502926" evidence="10">
    <location>
        <begin position="23"/>
        <end position="1184"/>
    </location>
</feature>
<dbReference type="SUPFAM" id="SSF49464">
    <property type="entry name" value="Carboxypeptidase regulatory domain-like"/>
    <property type="match status" value="1"/>
</dbReference>
<dbReference type="InterPro" id="IPR037066">
    <property type="entry name" value="Plug_dom_sf"/>
</dbReference>
<evidence type="ECO:0000256" key="8">
    <source>
        <dbReference type="PROSITE-ProRule" id="PRU01360"/>
    </source>
</evidence>
<dbReference type="PROSITE" id="PS52016">
    <property type="entry name" value="TONB_DEPENDENT_REC_3"/>
    <property type="match status" value="1"/>
</dbReference>
<dbReference type="AlphaFoldDB" id="A0A1H8DU45"/>
<dbReference type="EMBL" id="FOBB01000008">
    <property type="protein sequence ID" value="SEN10067.1"/>
    <property type="molecule type" value="Genomic_DNA"/>
</dbReference>
<dbReference type="InterPro" id="IPR023997">
    <property type="entry name" value="TonB-dep_OMP_SusC/RagA_CS"/>
</dbReference>
<evidence type="ECO:0000256" key="6">
    <source>
        <dbReference type="ARBA" id="ARBA00023136"/>
    </source>
</evidence>
<dbReference type="Gene3D" id="2.60.40.1120">
    <property type="entry name" value="Carboxypeptidase-like, regulatory domain"/>
    <property type="match status" value="1"/>
</dbReference>
<keyword evidence="2 8" id="KW-0813">Transport</keyword>
<dbReference type="STRING" id="573321.SAMN04488505_10886"/>
<protein>
    <submittedName>
        <fullName evidence="13">TonB-linked outer membrane protein, SusC/RagA family</fullName>
    </submittedName>
</protein>
<feature type="domain" description="TonB-dependent receptor-like beta-barrel" evidence="11">
    <location>
        <begin position="663"/>
        <end position="976"/>
    </location>
</feature>
<evidence type="ECO:0000259" key="11">
    <source>
        <dbReference type="Pfam" id="PF00593"/>
    </source>
</evidence>
<dbReference type="InterPro" id="IPR036942">
    <property type="entry name" value="Beta-barrel_TonB_sf"/>
</dbReference>